<dbReference type="Proteomes" id="UP000595512">
    <property type="component" value="Chromosome"/>
</dbReference>
<evidence type="ECO:0000313" key="6">
    <source>
        <dbReference type="EMBL" id="KYD00003.1"/>
    </source>
</evidence>
<dbReference type="InterPro" id="IPR001624">
    <property type="entry name" value="FliE"/>
</dbReference>
<sequence>MAIQNINSVATNILRPLEQKNIQSPNTQSQVKFSDFLKKSIEDVNQSQIDSDILTKKMANGENVDLHQVMITAQKASITLQAALEIRNKVVEAYQETMRMQV</sequence>
<reference evidence="6 8" key="1">
    <citation type="submission" date="2016-01" db="EMBL/GenBank/DDBJ databases">
        <title>Genome Sequences of Twelve Sporeforming Bacillus Species Isolated from Foods.</title>
        <authorList>
            <person name="Berendsen E.M."/>
            <person name="Wells-Bennik M.H."/>
            <person name="Krawcyk A.O."/>
            <person name="De Jong A."/>
            <person name="Holsappel S."/>
            <person name="Eijlander R.T."/>
            <person name="Kuipers O.P."/>
        </authorList>
    </citation>
    <scope>NUCLEOTIDE SEQUENCE [LARGE SCALE GENOMIC DNA]</scope>
    <source>
        <strain evidence="6 8">B4102</strain>
    </source>
</reference>
<dbReference type="NCBIfam" id="TIGR00205">
    <property type="entry name" value="fliE"/>
    <property type="match status" value="1"/>
</dbReference>
<proteinExistence type="inferred from homology"/>
<accession>A0A150KN85</accession>
<dbReference type="Proteomes" id="UP000075666">
    <property type="component" value="Unassembled WGS sequence"/>
</dbReference>
<dbReference type="EMBL" id="CP066701">
    <property type="protein sequence ID" value="QQX25180.1"/>
    <property type="molecule type" value="Genomic_DNA"/>
</dbReference>
<evidence type="ECO:0000256" key="5">
    <source>
        <dbReference type="NCBIfam" id="TIGR00205"/>
    </source>
</evidence>
<evidence type="ECO:0000256" key="2">
    <source>
        <dbReference type="ARBA" id="ARBA00009272"/>
    </source>
</evidence>
<evidence type="ECO:0000256" key="1">
    <source>
        <dbReference type="ARBA" id="ARBA00004117"/>
    </source>
</evidence>
<dbReference type="HAMAP" id="MF_00724">
    <property type="entry name" value="FliE"/>
    <property type="match status" value="1"/>
</dbReference>
<dbReference type="AlphaFoldDB" id="A0A150KN85"/>
<reference evidence="7 9" key="2">
    <citation type="submission" date="2020-12" db="EMBL/GenBank/DDBJ databases">
        <title>Taxonomic evaluation of the Bacillus sporothermodurans group of bacteria based on whole genome sequences.</title>
        <authorList>
            <person name="Fiedler G."/>
            <person name="Herbstmann A.-D."/>
            <person name="Doll E."/>
            <person name="Wenning M."/>
            <person name="Brinks E."/>
            <person name="Kabisch J."/>
            <person name="Breitenwieser F."/>
            <person name="Lappann M."/>
            <person name="Boehnlein C."/>
            <person name="Franz C."/>
        </authorList>
    </citation>
    <scope>NUCLEOTIDE SEQUENCE [LARGE SCALE GENOMIC DNA]</scope>
    <source>
        <strain evidence="7 9">DSM 10599</strain>
    </source>
</reference>
<dbReference type="PANTHER" id="PTHR34653:SF1">
    <property type="entry name" value="FLAGELLAR HOOK-BASAL BODY COMPLEX PROTEIN FLIE"/>
    <property type="match status" value="1"/>
</dbReference>
<evidence type="ECO:0000313" key="7">
    <source>
        <dbReference type="EMBL" id="QQX25180.1"/>
    </source>
</evidence>
<dbReference type="OrthoDB" id="9812413at2"/>
<organism evidence="6 8">
    <name type="scientific">Heyndrickxia sporothermodurans</name>
    <dbReference type="NCBI Taxonomy" id="46224"/>
    <lineage>
        <taxon>Bacteria</taxon>
        <taxon>Bacillati</taxon>
        <taxon>Bacillota</taxon>
        <taxon>Bacilli</taxon>
        <taxon>Bacillales</taxon>
        <taxon>Bacillaceae</taxon>
        <taxon>Heyndrickxia</taxon>
    </lineage>
</organism>
<keyword evidence="7" id="KW-0282">Flagellum</keyword>
<dbReference type="Pfam" id="PF02049">
    <property type="entry name" value="FliE"/>
    <property type="match status" value="1"/>
</dbReference>
<dbReference type="KEGG" id="hspo:JGZ69_21160"/>
<evidence type="ECO:0000256" key="3">
    <source>
        <dbReference type="ARBA" id="ARBA00023143"/>
    </source>
</evidence>
<protein>
    <recommendedName>
        <fullName evidence="4 5">Flagellar hook-basal body complex protein FliE</fullName>
    </recommendedName>
</protein>
<evidence type="ECO:0000256" key="4">
    <source>
        <dbReference type="HAMAP-Rule" id="MF_00724"/>
    </source>
</evidence>
<dbReference type="PRINTS" id="PR01006">
    <property type="entry name" value="FLGHOOKFLIE"/>
</dbReference>
<keyword evidence="8" id="KW-1185">Reference proteome</keyword>
<dbReference type="RefSeq" id="WP_107921073.1">
    <property type="nucleotide sequence ID" value="NZ_CP066701.1"/>
</dbReference>
<keyword evidence="3 4" id="KW-0975">Bacterial flagellum</keyword>
<dbReference type="PANTHER" id="PTHR34653">
    <property type="match status" value="1"/>
</dbReference>
<gene>
    <name evidence="4 7" type="primary">fliE</name>
    <name evidence="6" type="ORF">B4102_1015</name>
    <name evidence="7" type="ORF">JGZ69_21160</name>
</gene>
<dbReference type="GO" id="GO:0071973">
    <property type="term" value="P:bacterial-type flagellum-dependent cell motility"/>
    <property type="evidence" value="ECO:0007669"/>
    <property type="project" value="InterPro"/>
</dbReference>
<dbReference type="GO" id="GO:0009425">
    <property type="term" value="C:bacterial-type flagellum basal body"/>
    <property type="evidence" value="ECO:0007669"/>
    <property type="project" value="UniProtKB-SubCell"/>
</dbReference>
<dbReference type="GO" id="GO:0005198">
    <property type="term" value="F:structural molecule activity"/>
    <property type="evidence" value="ECO:0007669"/>
    <property type="project" value="UniProtKB-UniRule"/>
</dbReference>
<dbReference type="EMBL" id="LQYN01000073">
    <property type="protein sequence ID" value="KYD00003.1"/>
    <property type="molecule type" value="Genomic_DNA"/>
</dbReference>
<keyword evidence="7" id="KW-0966">Cell projection</keyword>
<comment type="subcellular location">
    <subcellularLocation>
        <location evidence="1 4">Bacterial flagellum basal body</location>
    </subcellularLocation>
</comment>
<comment type="similarity">
    <text evidence="2 4">Belongs to the FliE family.</text>
</comment>
<keyword evidence="7" id="KW-0969">Cilium</keyword>
<dbReference type="GO" id="GO:0003774">
    <property type="term" value="F:cytoskeletal motor activity"/>
    <property type="evidence" value="ECO:0007669"/>
    <property type="project" value="InterPro"/>
</dbReference>
<dbReference type="STRING" id="46224.B4102_1015"/>
<dbReference type="GeneID" id="62497625"/>
<dbReference type="PATRIC" id="fig|46224.3.peg.3742"/>
<name>A0A150KN85_9BACI</name>
<evidence type="ECO:0000313" key="8">
    <source>
        <dbReference type="Proteomes" id="UP000075666"/>
    </source>
</evidence>
<evidence type="ECO:0000313" key="9">
    <source>
        <dbReference type="Proteomes" id="UP000595512"/>
    </source>
</evidence>